<protein>
    <submittedName>
        <fullName evidence="1">Uncharacterized protein</fullName>
    </submittedName>
</protein>
<name>A0AAN8ZVX4_HALRR</name>
<organism evidence="1 2">
    <name type="scientific">Halocaridina rubra</name>
    <name type="common">Hawaiian red shrimp</name>
    <dbReference type="NCBI Taxonomy" id="373956"/>
    <lineage>
        <taxon>Eukaryota</taxon>
        <taxon>Metazoa</taxon>
        <taxon>Ecdysozoa</taxon>
        <taxon>Arthropoda</taxon>
        <taxon>Crustacea</taxon>
        <taxon>Multicrustacea</taxon>
        <taxon>Malacostraca</taxon>
        <taxon>Eumalacostraca</taxon>
        <taxon>Eucarida</taxon>
        <taxon>Decapoda</taxon>
        <taxon>Pleocyemata</taxon>
        <taxon>Caridea</taxon>
        <taxon>Atyoidea</taxon>
        <taxon>Atyidae</taxon>
        <taxon>Halocaridina</taxon>
    </lineage>
</organism>
<dbReference type="Proteomes" id="UP001381693">
    <property type="component" value="Unassembled WGS sequence"/>
</dbReference>
<comment type="caution">
    <text evidence="1">The sequence shown here is derived from an EMBL/GenBank/DDBJ whole genome shotgun (WGS) entry which is preliminary data.</text>
</comment>
<reference evidence="1 2" key="1">
    <citation type="submission" date="2023-11" db="EMBL/GenBank/DDBJ databases">
        <title>Halocaridina rubra genome assembly.</title>
        <authorList>
            <person name="Smith C."/>
        </authorList>
    </citation>
    <scope>NUCLEOTIDE SEQUENCE [LARGE SCALE GENOMIC DNA]</scope>
    <source>
        <strain evidence="1">EP-1</strain>
        <tissue evidence="1">Whole</tissue>
    </source>
</reference>
<gene>
    <name evidence="1" type="ORF">SK128_024730</name>
</gene>
<sequence length="59" mass="6985">MTSTALTYRDINTILDEADEDNVPMMDWFCNFRKNISEVETSLARAIEQNFQEFKQHIL</sequence>
<dbReference type="EMBL" id="JAXCGZ010023037">
    <property type="protein sequence ID" value="KAK7018093.1"/>
    <property type="molecule type" value="Genomic_DNA"/>
</dbReference>
<evidence type="ECO:0000313" key="1">
    <source>
        <dbReference type="EMBL" id="KAK7018093.1"/>
    </source>
</evidence>
<evidence type="ECO:0000313" key="2">
    <source>
        <dbReference type="Proteomes" id="UP001381693"/>
    </source>
</evidence>
<proteinExistence type="predicted"/>
<keyword evidence="2" id="KW-1185">Reference proteome</keyword>
<dbReference type="AlphaFoldDB" id="A0AAN8ZVX4"/>
<accession>A0AAN8ZVX4</accession>